<organism evidence="1 2">
    <name type="scientific">Mycena alexandri</name>
    <dbReference type="NCBI Taxonomy" id="1745969"/>
    <lineage>
        <taxon>Eukaryota</taxon>
        <taxon>Fungi</taxon>
        <taxon>Dikarya</taxon>
        <taxon>Basidiomycota</taxon>
        <taxon>Agaricomycotina</taxon>
        <taxon>Agaricomycetes</taxon>
        <taxon>Agaricomycetidae</taxon>
        <taxon>Agaricales</taxon>
        <taxon>Marasmiineae</taxon>
        <taxon>Mycenaceae</taxon>
        <taxon>Mycena</taxon>
    </lineage>
</organism>
<evidence type="ECO:0000313" key="2">
    <source>
        <dbReference type="Proteomes" id="UP001218188"/>
    </source>
</evidence>
<accession>A0AAD6SFI2</accession>
<comment type="caution">
    <text evidence="1">The sequence shown here is derived from an EMBL/GenBank/DDBJ whole genome shotgun (WGS) entry which is preliminary data.</text>
</comment>
<dbReference type="EMBL" id="JARJCM010000136">
    <property type="protein sequence ID" value="KAJ7026580.1"/>
    <property type="molecule type" value="Genomic_DNA"/>
</dbReference>
<reference evidence="1" key="1">
    <citation type="submission" date="2023-03" db="EMBL/GenBank/DDBJ databases">
        <title>Massive genome expansion in bonnet fungi (Mycena s.s.) driven by repeated elements and novel gene families across ecological guilds.</title>
        <authorList>
            <consortium name="Lawrence Berkeley National Laboratory"/>
            <person name="Harder C.B."/>
            <person name="Miyauchi S."/>
            <person name="Viragh M."/>
            <person name="Kuo A."/>
            <person name="Thoen E."/>
            <person name="Andreopoulos B."/>
            <person name="Lu D."/>
            <person name="Skrede I."/>
            <person name="Drula E."/>
            <person name="Henrissat B."/>
            <person name="Morin E."/>
            <person name="Kohler A."/>
            <person name="Barry K."/>
            <person name="LaButti K."/>
            <person name="Morin E."/>
            <person name="Salamov A."/>
            <person name="Lipzen A."/>
            <person name="Mereny Z."/>
            <person name="Hegedus B."/>
            <person name="Baldrian P."/>
            <person name="Stursova M."/>
            <person name="Weitz H."/>
            <person name="Taylor A."/>
            <person name="Grigoriev I.V."/>
            <person name="Nagy L.G."/>
            <person name="Martin F."/>
            <person name="Kauserud H."/>
        </authorList>
    </citation>
    <scope>NUCLEOTIDE SEQUENCE</scope>
    <source>
        <strain evidence="1">CBHHK200</strain>
    </source>
</reference>
<dbReference type="Proteomes" id="UP001218188">
    <property type="component" value="Unassembled WGS sequence"/>
</dbReference>
<name>A0AAD6SFI2_9AGAR</name>
<gene>
    <name evidence="1" type="ORF">C8F04DRAFT_1190394</name>
</gene>
<evidence type="ECO:0000313" key="1">
    <source>
        <dbReference type="EMBL" id="KAJ7026580.1"/>
    </source>
</evidence>
<sequence>MAACDSCSETWKLLSYIQKLLPVAPALTYYGYYYGHYYFVRHVAIIFSSPALTVLPLDAHCQKISGIIPELVAAAPMIFRSNTPFSEATRTVEDAYLSRASYPIPRFSKWCLFPTCTFVF</sequence>
<proteinExistence type="predicted"/>
<protein>
    <submittedName>
        <fullName evidence="1">Uncharacterized protein</fullName>
    </submittedName>
</protein>
<keyword evidence="2" id="KW-1185">Reference proteome</keyword>
<dbReference type="AlphaFoldDB" id="A0AAD6SFI2"/>